<sequence length="319" mass="34746">MAHSRLTLALEADAPALPDGLVRVLRPPAEYDLSAIDKGRVEISHDFKPDHDTWKARGYAAARTDPVPTVVVVVPRSKALARRLVLRALAEATEMVIVDGAKTDGVDSLYKACRGWAPIAGTLTKGHGRLFWFAPEGAPDWDVPDQVVEGFRTQPGVFSEGRIDPGSRLLAEALPPLAGRVADLGAGWGYLSAAVLRHPDVSHLDMVEAEGLALDCLREKIDDPRATAHWADATRFRSDSPYDAVVMNPPFHTSRKGAPELGQAFLATAARILKPRGTLYLVANRHLPYEAHLRELFVQVQELGGDAAFKLIAATRPRR</sequence>
<dbReference type="GO" id="GO:0008170">
    <property type="term" value="F:N-methyltransferase activity"/>
    <property type="evidence" value="ECO:0007669"/>
    <property type="project" value="UniProtKB-ARBA"/>
</dbReference>
<dbReference type="Pfam" id="PF05175">
    <property type="entry name" value="MTS"/>
    <property type="match status" value="1"/>
</dbReference>
<evidence type="ECO:0000256" key="4">
    <source>
        <dbReference type="ARBA" id="ARBA00022679"/>
    </source>
</evidence>
<comment type="caution">
    <text evidence="7">The sequence shown here is derived from an EMBL/GenBank/DDBJ whole genome shotgun (WGS) entry which is preliminary data.</text>
</comment>
<dbReference type="PROSITE" id="PS00092">
    <property type="entry name" value="N6_MTASE"/>
    <property type="match status" value="1"/>
</dbReference>
<evidence type="ECO:0000313" key="8">
    <source>
        <dbReference type="Proteomes" id="UP000245293"/>
    </source>
</evidence>
<dbReference type="GO" id="GO:0032259">
    <property type="term" value="P:methylation"/>
    <property type="evidence" value="ECO:0007669"/>
    <property type="project" value="UniProtKB-KW"/>
</dbReference>
<proteinExistence type="predicted"/>
<reference evidence="8" key="1">
    <citation type="submission" date="2018-05" db="EMBL/GenBank/DDBJ databases">
        <authorList>
            <person name="Du Z."/>
            <person name="Wang X."/>
        </authorList>
    </citation>
    <scope>NUCLEOTIDE SEQUENCE [LARGE SCALE GENOMIC DNA]</scope>
    <source>
        <strain evidence="8">WDS4C29</strain>
    </source>
</reference>
<dbReference type="Proteomes" id="UP000245293">
    <property type="component" value="Unassembled WGS sequence"/>
</dbReference>
<protein>
    <submittedName>
        <fullName evidence="7">MFS transporter</fullName>
    </submittedName>
</protein>
<dbReference type="CDD" id="cd02440">
    <property type="entry name" value="AdoMet_MTases"/>
    <property type="match status" value="1"/>
</dbReference>
<name>A0A2V1P3C5_9RHOB</name>
<dbReference type="AlphaFoldDB" id="A0A2V1P3C5"/>
<keyword evidence="5" id="KW-0949">S-adenosyl-L-methionine</keyword>
<keyword evidence="2" id="KW-0698">rRNA processing</keyword>
<evidence type="ECO:0000256" key="2">
    <source>
        <dbReference type="ARBA" id="ARBA00022552"/>
    </source>
</evidence>
<evidence type="ECO:0000256" key="1">
    <source>
        <dbReference type="ARBA" id="ARBA00022490"/>
    </source>
</evidence>
<gene>
    <name evidence="7" type="ORF">DFK10_09755</name>
</gene>
<evidence type="ECO:0000256" key="3">
    <source>
        <dbReference type="ARBA" id="ARBA00022603"/>
    </source>
</evidence>
<dbReference type="Gene3D" id="3.40.50.150">
    <property type="entry name" value="Vaccinia Virus protein VP39"/>
    <property type="match status" value="1"/>
</dbReference>
<dbReference type="OrthoDB" id="9816072at2"/>
<dbReference type="InterPro" id="IPR046977">
    <property type="entry name" value="RsmC/RlmG"/>
</dbReference>
<dbReference type="RefSeq" id="WP_109388844.1">
    <property type="nucleotide sequence ID" value="NZ_QETF01000009.1"/>
</dbReference>
<keyword evidence="4" id="KW-0808">Transferase</keyword>
<dbReference type="PANTHER" id="PTHR47816:SF4">
    <property type="entry name" value="RIBOSOMAL RNA SMALL SUBUNIT METHYLTRANSFERASE C"/>
    <property type="match status" value="1"/>
</dbReference>
<evidence type="ECO:0000313" key="7">
    <source>
        <dbReference type="EMBL" id="PWG16806.1"/>
    </source>
</evidence>
<dbReference type="GO" id="GO:0006364">
    <property type="term" value="P:rRNA processing"/>
    <property type="evidence" value="ECO:0007669"/>
    <property type="project" value="UniProtKB-KW"/>
</dbReference>
<dbReference type="InterPro" id="IPR029063">
    <property type="entry name" value="SAM-dependent_MTases_sf"/>
</dbReference>
<dbReference type="EMBL" id="QETF01000009">
    <property type="protein sequence ID" value="PWG16806.1"/>
    <property type="molecule type" value="Genomic_DNA"/>
</dbReference>
<dbReference type="SUPFAM" id="SSF53335">
    <property type="entry name" value="S-adenosyl-L-methionine-dependent methyltransferases"/>
    <property type="match status" value="1"/>
</dbReference>
<keyword evidence="3" id="KW-0489">Methyltransferase</keyword>
<organism evidence="7 8">
    <name type="scientific">Salibaculum griseiflavum</name>
    <dbReference type="NCBI Taxonomy" id="1914409"/>
    <lineage>
        <taxon>Bacteria</taxon>
        <taxon>Pseudomonadati</taxon>
        <taxon>Pseudomonadota</taxon>
        <taxon>Alphaproteobacteria</taxon>
        <taxon>Rhodobacterales</taxon>
        <taxon>Roseobacteraceae</taxon>
        <taxon>Salibaculum</taxon>
    </lineage>
</organism>
<dbReference type="InterPro" id="IPR007848">
    <property type="entry name" value="Small_mtfrase_dom"/>
</dbReference>
<evidence type="ECO:0000259" key="6">
    <source>
        <dbReference type="Pfam" id="PF05175"/>
    </source>
</evidence>
<dbReference type="GO" id="GO:0003676">
    <property type="term" value="F:nucleic acid binding"/>
    <property type="evidence" value="ECO:0007669"/>
    <property type="project" value="InterPro"/>
</dbReference>
<dbReference type="InterPro" id="IPR002052">
    <property type="entry name" value="DNA_methylase_N6_adenine_CS"/>
</dbReference>
<keyword evidence="8" id="KW-1185">Reference proteome</keyword>
<feature type="domain" description="Methyltransferase small" evidence="6">
    <location>
        <begin position="151"/>
        <end position="312"/>
    </location>
</feature>
<dbReference type="GO" id="GO:0008757">
    <property type="term" value="F:S-adenosylmethionine-dependent methyltransferase activity"/>
    <property type="evidence" value="ECO:0007669"/>
    <property type="project" value="InterPro"/>
</dbReference>
<accession>A0A2V1P3C5</accession>
<evidence type="ECO:0000256" key="5">
    <source>
        <dbReference type="ARBA" id="ARBA00022691"/>
    </source>
</evidence>
<dbReference type="PANTHER" id="PTHR47816">
    <property type="entry name" value="RIBOSOMAL RNA SMALL SUBUNIT METHYLTRANSFERASE C"/>
    <property type="match status" value="1"/>
</dbReference>
<keyword evidence="1" id="KW-0963">Cytoplasm</keyword>